<keyword evidence="1" id="KW-0813">Transport</keyword>
<dbReference type="InterPro" id="IPR027417">
    <property type="entry name" value="P-loop_NTPase"/>
</dbReference>
<keyword evidence="6" id="KW-1185">Reference proteome</keyword>
<reference evidence="5" key="1">
    <citation type="submission" date="2020-03" db="EMBL/GenBank/DDBJ databases">
        <title>Genome of Pelagibius litoralis DSM 21314T.</title>
        <authorList>
            <person name="Wang G."/>
        </authorList>
    </citation>
    <scope>NUCLEOTIDE SEQUENCE</scope>
    <source>
        <strain evidence="5">DSM 21314</strain>
    </source>
</reference>
<dbReference type="InterPro" id="IPR003593">
    <property type="entry name" value="AAA+_ATPase"/>
</dbReference>
<dbReference type="PROSITE" id="PS00211">
    <property type="entry name" value="ABC_TRANSPORTER_1"/>
    <property type="match status" value="1"/>
</dbReference>
<dbReference type="InterPro" id="IPR017871">
    <property type="entry name" value="ABC_transporter-like_CS"/>
</dbReference>
<accession>A0A967F1Y0</accession>
<dbReference type="InterPro" id="IPR003439">
    <property type="entry name" value="ABC_transporter-like_ATP-bd"/>
</dbReference>
<evidence type="ECO:0000313" key="6">
    <source>
        <dbReference type="Proteomes" id="UP000761264"/>
    </source>
</evidence>
<dbReference type="PANTHER" id="PTHR42781:SF4">
    <property type="entry name" value="SPERMIDINE_PUTRESCINE IMPORT ATP-BINDING PROTEIN POTA"/>
    <property type="match status" value="1"/>
</dbReference>
<dbReference type="Gene3D" id="3.40.50.300">
    <property type="entry name" value="P-loop containing nucleotide triphosphate hydrolases"/>
    <property type="match status" value="1"/>
</dbReference>
<dbReference type="Proteomes" id="UP000761264">
    <property type="component" value="Unassembled WGS sequence"/>
</dbReference>
<dbReference type="AlphaFoldDB" id="A0A967F1Y0"/>
<dbReference type="GO" id="GO:0016887">
    <property type="term" value="F:ATP hydrolysis activity"/>
    <property type="evidence" value="ECO:0007669"/>
    <property type="project" value="InterPro"/>
</dbReference>
<sequence length="240" mass="25723">MTVVSVAKDYGLALRQVELAHGGQRFLGPLSLTVAPGEVVTVMGPSGCGKSSLLAFVCGTLDPALTGAGRLLLNGAEIGDRPPEERRIGILFQDDLLFPHLSVAGNLAFGLPPEMRDRKTRRARIEEALAEADMAEFYDRDPVTLSGGQRARVALLRTLLSEPCALLLDEPFAKLDVALRARFRSFVFDHARAQALPTLLVTHDPQDATDAGGPVLEIDAAGRMLATKTPRLSQSGPHHS</sequence>
<evidence type="ECO:0000313" key="5">
    <source>
        <dbReference type="EMBL" id="NIA71543.1"/>
    </source>
</evidence>
<evidence type="ECO:0000256" key="3">
    <source>
        <dbReference type="ARBA" id="ARBA00022840"/>
    </source>
</evidence>
<feature type="domain" description="ABC transporter" evidence="4">
    <location>
        <begin position="12"/>
        <end position="240"/>
    </location>
</feature>
<protein>
    <submittedName>
        <fullName evidence="5">ATP-binding cassette domain-containing protein</fullName>
    </submittedName>
</protein>
<dbReference type="SMART" id="SM00382">
    <property type="entry name" value="AAA"/>
    <property type="match status" value="1"/>
</dbReference>
<organism evidence="5 6">
    <name type="scientific">Pelagibius litoralis</name>
    <dbReference type="NCBI Taxonomy" id="374515"/>
    <lineage>
        <taxon>Bacteria</taxon>
        <taxon>Pseudomonadati</taxon>
        <taxon>Pseudomonadota</taxon>
        <taxon>Alphaproteobacteria</taxon>
        <taxon>Rhodospirillales</taxon>
        <taxon>Rhodovibrionaceae</taxon>
        <taxon>Pelagibius</taxon>
    </lineage>
</organism>
<dbReference type="GO" id="GO:0005524">
    <property type="term" value="F:ATP binding"/>
    <property type="evidence" value="ECO:0007669"/>
    <property type="project" value="UniProtKB-KW"/>
</dbReference>
<evidence type="ECO:0000256" key="1">
    <source>
        <dbReference type="ARBA" id="ARBA00022448"/>
    </source>
</evidence>
<gene>
    <name evidence="5" type="ORF">HBA54_23405</name>
</gene>
<proteinExistence type="predicted"/>
<dbReference type="RefSeq" id="WP_167229270.1">
    <property type="nucleotide sequence ID" value="NZ_JAAQPH010000023.1"/>
</dbReference>
<keyword evidence="3 5" id="KW-0067">ATP-binding</keyword>
<evidence type="ECO:0000256" key="2">
    <source>
        <dbReference type="ARBA" id="ARBA00022741"/>
    </source>
</evidence>
<evidence type="ECO:0000259" key="4">
    <source>
        <dbReference type="PROSITE" id="PS50893"/>
    </source>
</evidence>
<dbReference type="PANTHER" id="PTHR42781">
    <property type="entry name" value="SPERMIDINE/PUTRESCINE IMPORT ATP-BINDING PROTEIN POTA"/>
    <property type="match status" value="1"/>
</dbReference>
<dbReference type="InterPro" id="IPR050093">
    <property type="entry name" value="ABC_SmlMolc_Importer"/>
</dbReference>
<comment type="caution">
    <text evidence="5">The sequence shown here is derived from an EMBL/GenBank/DDBJ whole genome shotgun (WGS) entry which is preliminary data.</text>
</comment>
<dbReference type="Pfam" id="PF00005">
    <property type="entry name" value="ABC_tran"/>
    <property type="match status" value="1"/>
</dbReference>
<keyword evidence="2" id="KW-0547">Nucleotide-binding</keyword>
<dbReference type="SUPFAM" id="SSF52540">
    <property type="entry name" value="P-loop containing nucleoside triphosphate hydrolases"/>
    <property type="match status" value="1"/>
</dbReference>
<dbReference type="PROSITE" id="PS50893">
    <property type="entry name" value="ABC_TRANSPORTER_2"/>
    <property type="match status" value="1"/>
</dbReference>
<dbReference type="EMBL" id="JAAQPH010000023">
    <property type="protein sequence ID" value="NIA71543.1"/>
    <property type="molecule type" value="Genomic_DNA"/>
</dbReference>
<name>A0A967F1Y0_9PROT</name>